<dbReference type="AlphaFoldDB" id="A0A5E4U0E8"/>
<dbReference type="EMBL" id="CABPSK010000001">
    <property type="protein sequence ID" value="VVD91619.1"/>
    <property type="molecule type" value="Genomic_DNA"/>
</dbReference>
<organism evidence="1 2">
    <name type="scientific">Pandoraea pneumonica</name>
    <dbReference type="NCBI Taxonomy" id="2508299"/>
    <lineage>
        <taxon>Bacteria</taxon>
        <taxon>Pseudomonadati</taxon>
        <taxon>Pseudomonadota</taxon>
        <taxon>Betaproteobacteria</taxon>
        <taxon>Burkholderiales</taxon>
        <taxon>Burkholderiaceae</taxon>
        <taxon>Pandoraea</taxon>
    </lineage>
</organism>
<dbReference type="CDD" id="cd00719">
    <property type="entry name" value="GIY-YIG_SF"/>
    <property type="match status" value="1"/>
</dbReference>
<proteinExistence type="predicted"/>
<dbReference type="Proteomes" id="UP000366945">
    <property type="component" value="Unassembled WGS sequence"/>
</dbReference>
<name>A0A5E4U0E8_9BURK</name>
<sequence length="176" mass="20070">MLANETIHPVKSLVNASGKIAVPSSAGVYAFWWMASKERLLSSNRHIRLHGPNNGRVDVEYHDWWPSEAPFPCLYVGKATNLKKRFGQHLMRGTPDRAHHSAPDNEKGKAKTTACQLRFGIEHIFPMEVDPLSLINEAMGYSWCDTFPENAVAERFFAEDRLVGYLRPWFNIDSER</sequence>
<reference evidence="1 2" key="1">
    <citation type="submission" date="2019-08" db="EMBL/GenBank/DDBJ databases">
        <authorList>
            <person name="Peeters C."/>
        </authorList>
    </citation>
    <scope>NUCLEOTIDE SEQUENCE [LARGE SCALE GENOMIC DNA]</scope>
    <source>
        <strain evidence="1 2">LMG 31114</strain>
    </source>
</reference>
<protein>
    <recommendedName>
        <fullName evidence="3">GIY-YIG domain-containing protein</fullName>
    </recommendedName>
</protein>
<gene>
    <name evidence="1" type="ORF">PPN31114_01691</name>
</gene>
<evidence type="ECO:0000313" key="1">
    <source>
        <dbReference type="EMBL" id="VVD91619.1"/>
    </source>
</evidence>
<keyword evidence="2" id="KW-1185">Reference proteome</keyword>
<evidence type="ECO:0000313" key="2">
    <source>
        <dbReference type="Proteomes" id="UP000366945"/>
    </source>
</evidence>
<evidence type="ECO:0008006" key="3">
    <source>
        <dbReference type="Google" id="ProtNLM"/>
    </source>
</evidence>
<accession>A0A5E4U0E8</accession>